<accession>A0A507AT72</accession>
<dbReference type="SUPFAM" id="SSF56112">
    <property type="entry name" value="Protein kinase-like (PK-like)"/>
    <property type="match status" value="1"/>
</dbReference>
<dbReference type="Proteomes" id="UP000319257">
    <property type="component" value="Unassembled WGS sequence"/>
</dbReference>
<proteinExistence type="predicted"/>
<feature type="domain" description="CHK kinase-like" evidence="1">
    <location>
        <begin position="134"/>
        <end position="306"/>
    </location>
</feature>
<dbReference type="EMBL" id="SKBQ01000081">
    <property type="protein sequence ID" value="TPX08068.1"/>
    <property type="molecule type" value="Genomic_DNA"/>
</dbReference>
<gene>
    <name evidence="2" type="ORF">E0L32_010268</name>
</gene>
<dbReference type="PANTHER" id="PTHR11012">
    <property type="entry name" value="PROTEIN KINASE-LIKE DOMAIN-CONTAINING"/>
    <property type="match status" value="1"/>
</dbReference>
<keyword evidence="3" id="KW-1185">Reference proteome</keyword>
<dbReference type="InterPro" id="IPR011009">
    <property type="entry name" value="Kinase-like_dom_sf"/>
</dbReference>
<evidence type="ECO:0000313" key="2">
    <source>
        <dbReference type="EMBL" id="TPX08068.1"/>
    </source>
</evidence>
<dbReference type="InParanoid" id="A0A507AT72"/>
<dbReference type="RefSeq" id="XP_030989779.1">
    <property type="nucleotide sequence ID" value="XM_031132867.1"/>
</dbReference>
<sequence>MLTPPGDDEATGSHAPIPAIPNMSTLPSVAAELTPGWLSTVLNRNVKSADLVGFWPGTASKAFLSVVFDDDSASRPVRLCVKGGFQPEFLRQQPFLVSLFQREVDFYNRIAPTLDHMGLPPVHWAGHTAEQGIIIFDDLAAHGCTFVPPTETWPADRVLAGVEQLAALHAKTWGVQPADYPWLTSDYDQIILTLLETYDQVVNGPDRPDIPAALRNQARVTAAVRKHFAMRNPRFQCLLHGDPHVANAYLENGAPRFLDWQTVHIGSAFHDVAYFVAGALSIEDRRTHEWDILAHYLRTLQRLGGPSLSPMDQEVVFEYKKSLLAGIGWIMCPYSMQAKENVMALAVRYAAALDDSKVLDLVERLARSSMGA</sequence>
<dbReference type="AlphaFoldDB" id="A0A507AT72"/>
<dbReference type="PANTHER" id="PTHR11012:SF30">
    <property type="entry name" value="PROTEIN KINASE-LIKE DOMAIN-CONTAINING"/>
    <property type="match status" value="1"/>
</dbReference>
<dbReference type="OrthoDB" id="191037at2759"/>
<evidence type="ECO:0000313" key="3">
    <source>
        <dbReference type="Proteomes" id="UP000319257"/>
    </source>
</evidence>
<dbReference type="GeneID" id="41977715"/>
<reference evidence="2 3" key="1">
    <citation type="submission" date="2019-06" db="EMBL/GenBank/DDBJ databases">
        <title>Draft genome sequence of the filamentous fungus Phialemoniopsis curvata isolated from diesel fuel.</title>
        <authorList>
            <person name="Varaljay V.A."/>
            <person name="Lyon W.J."/>
            <person name="Crouch A.L."/>
            <person name="Drake C.E."/>
            <person name="Hollomon J.M."/>
            <person name="Nadeau L.J."/>
            <person name="Nunn H.S."/>
            <person name="Stevenson B.S."/>
            <person name="Bojanowski C.L."/>
            <person name="Crookes-Goodson W.J."/>
        </authorList>
    </citation>
    <scope>NUCLEOTIDE SEQUENCE [LARGE SCALE GENOMIC DNA]</scope>
    <source>
        <strain evidence="2 3">D216</strain>
    </source>
</reference>
<dbReference type="InterPro" id="IPR004119">
    <property type="entry name" value="EcKL"/>
</dbReference>
<dbReference type="SMART" id="SM00587">
    <property type="entry name" value="CHK"/>
    <property type="match status" value="1"/>
</dbReference>
<protein>
    <recommendedName>
        <fullName evidence="1">CHK kinase-like domain-containing protein</fullName>
    </recommendedName>
</protein>
<evidence type="ECO:0000259" key="1">
    <source>
        <dbReference type="SMART" id="SM00587"/>
    </source>
</evidence>
<dbReference type="Gene3D" id="3.90.1200.10">
    <property type="match status" value="1"/>
</dbReference>
<name>A0A507AT72_9PEZI</name>
<dbReference type="Pfam" id="PF02958">
    <property type="entry name" value="EcKL"/>
    <property type="match status" value="1"/>
</dbReference>
<dbReference type="InterPro" id="IPR015897">
    <property type="entry name" value="CHK_kinase-like"/>
</dbReference>
<organism evidence="2 3">
    <name type="scientific">Thyridium curvatum</name>
    <dbReference type="NCBI Taxonomy" id="1093900"/>
    <lineage>
        <taxon>Eukaryota</taxon>
        <taxon>Fungi</taxon>
        <taxon>Dikarya</taxon>
        <taxon>Ascomycota</taxon>
        <taxon>Pezizomycotina</taxon>
        <taxon>Sordariomycetes</taxon>
        <taxon>Sordariomycetidae</taxon>
        <taxon>Thyridiales</taxon>
        <taxon>Thyridiaceae</taxon>
        <taxon>Thyridium</taxon>
    </lineage>
</organism>
<comment type="caution">
    <text evidence="2">The sequence shown here is derived from an EMBL/GenBank/DDBJ whole genome shotgun (WGS) entry which is preliminary data.</text>
</comment>